<evidence type="ECO:0000313" key="3">
    <source>
        <dbReference type="Proteomes" id="UP001145742"/>
    </source>
</evidence>
<proteinExistence type="predicted"/>
<dbReference type="Proteomes" id="UP001145742">
    <property type="component" value="Unassembled WGS sequence"/>
</dbReference>
<gene>
    <name evidence="2" type="ORF">WISP_143558</name>
</gene>
<sequence length="117" mass="12845">MIVQVLQQTGLLVFMAQPAVCFANTVQSDHPGQVLKVRTSYTSAYKLGVKQDTKVSGEGGEVGSPDARAEVPLQPLVQPMMKELCLCKPMDTQRNAEIHVQPVEEPMPEQLDGQIRL</sequence>
<evidence type="ECO:0000313" key="2">
    <source>
        <dbReference type="EMBL" id="KAJ7404796.1"/>
    </source>
</evidence>
<accession>A0ABQ9CP20</accession>
<feature type="chain" id="PRO_5046460063" evidence="1">
    <location>
        <begin position="24"/>
        <end position="117"/>
    </location>
</feature>
<comment type="caution">
    <text evidence="2">The sequence shown here is derived from an EMBL/GenBank/DDBJ whole genome shotgun (WGS) entry which is preliminary data.</text>
</comment>
<keyword evidence="1" id="KW-0732">Signal</keyword>
<feature type="signal peptide" evidence="1">
    <location>
        <begin position="1"/>
        <end position="23"/>
    </location>
</feature>
<organism evidence="2 3">
    <name type="scientific">Willisornis vidua</name>
    <name type="common">Xingu scale-backed antbird</name>
    <dbReference type="NCBI Taxonomy" id="1566151"/>
    <lineage>
        <taxon>Eukaryota</taxon>
        <taxon>Metazoa</taxon>
        <taxon>Chordata</taxon>
        <taxon>Craniata</taxon>
        <taxon>Vertebrata</taxon>
        <taxon>Euteleostomi</taxon>
        <taxon>Archelosauria</taxon>
        <taxon>Archosauria</taxon>
        <taxon>Dinosauria</taxon>
        <taxon>Saurischia</taxon>
        <taxon>Theropoda</taxon>
        <taxon>Coelurosauria</taxon>
        <taxon>Aves</taxon>
        <taxon>Neognathae</taxon>
        <taxon>Neoaves</taxon>
        <taxon>Telluraves</taxon>
        <taxon>Australaves</taxon>
        <taxon>Passeriformes</taxon>
        <taxon>Thamnophilidae</taxon>
        <taxon>Willisornis</taxon>
    </lineage>
</organism>
<dbReference type="EMBL" id="WHWB01034750">
    <property type="protein sequence ID" value="KAJ7404796.1"/>
    <property type="molecule type" value="Genomic_DNA"/>
</dbReference>
<protein>
    <submittedName>
        <fullName evidence="2">Protein pxr1-like</fullName>
    </submittedName>
</protein>
<keyword evidence="3" id="KW-1185">Reference proteome</keyword>
<name>A0ABQ9CP20_9PASS</name>
<evidence type="ECO:0000256" key="1">
    <source>
        <dbReference type="SAM" id="SignalP"/>
    </source>
</evidence>
<reference evidence="2" key="1">
    <citation type="submission" date="2019-10" db="EMBL/GenBank/DDBJ databases">
        <authorList>
            <person name="Soares A.E.R."/>
            <person name="Aleixo A."/>
            <person name="Schneider P."/>
            <person name="Miyaki C.Y."/>
            <person name="Schneider M.P."/>
            <person name="Mello C."/>
            <person name="Vasconcelos A.T.R."/>
        </authorList>
    </citation>
    <scope>NUCLEOTIDE SEQUENCE</scope>
    <source>
        <tissue evidence="2">Muscle</tissue>
    </source>
</reference>